<gene>
    <name evidence="1" type="ORF">PROQFM164_S04g000990</name>
</gene>
<proteinExistence type="predicted"/>
<keyword evidence="2" id="KW-1185">Reference proteome</keyword>
<dbReference type="OrthoDB" id="3796275at2759"/>
<dbReference type="EMBL" id="HG792018">
    <property type="protein sequence ID" value="CDM36109.1"/>
    <property type="molecule type" value="Genomic_DNA"/>
</dbReference>
<sequence>MRHTIGQVVEYMIDQGLPFAFHSTYEETVILRQVVNNVWMIQYSPIIDSHAIESNTMLSTK</sequence>
<protein>
    <submittedName>
        <fullName evidence="1">Genomic scaffold, ProqFM164S04</fullName>
    </submittedName>
</protein>
<name>W6QPU5_PENRF</name>
<dbReference type="Proteomes" id="UP000030686">
    <property type="component" value="Unassembled WGS sequence"/>
</dbReference>
<evidence type="ECO:0000313" key="1">
    <source>
        <dbReference type="EMBL" id="CDM36109.1"/>
    </source>
</evidence>
<accession>W6QPU5</accession>
<organism evidence="1 2">
    <name type="scientific">Penicillium roqueforti (strain FM164)</name>
    <dbReference type="NCBI Taxonomy" id="1365484"/>
    <lineage>
        <taxon>Eukaryota</taxon>
        <taxon>Fungi</taxon>
        <taxon>Dikarya</taxon>
        <taxon>Ascomycota</taxon>
        <taxon>Pezizomycotina</taxon>
        <taxon>Eurotiomycetes</taxon>
        <taxon>Eurotiomycetidae</taxon>
        <taxon>Eurotiales</taxon>
        <taxon>Aspergillaceae</taxon>
        <taxon>Penicillium</taxon>
    </lineage>
</organism>
<evidence type="ECO:0000313" key="2">
    <source>
        <dbReference type="Proteomes" id="UP000030686"/>
    </source>
</evidence>
<dbReference type="AlphaFoldDB" id="W6QPU5"/>
<reference evidence="1" key="1">
    <citation type="journal article" date="2014" name="Nat. Commun.">
        <title>Multiple recent horizontal transfers of a large genomic region in cheese making fungi.</title>
        <authorList>
            <person name="Cheeseman K."/>
            <person name="Ropars J."/>
            <person name="Renault P."/>
            <person name="Dupont J."/>
            <person name="Gouzy J."/>
            <person name="Branca A."/>
            <person name="Abraham A.L."/>
            <person name="Ceppi M."/>
            <person name="Conseiller E."/>
            <person name="Debuchy R."/>
            <person name="Malagnac F."/>
            <person name="Goarin A."/>
            <person name="Silar P."/>
            <person name="Lacoste S."/>
            <person name="Sallet E."/>
            <person name="Bensimon A."/>
            <person name="Giraud T."/>
            <person name="Brygoo Y."/>
        </authorList>
    </citation>
    <scope>NUCLEOTIDE SEQUENCE [LARGE SCALE GENOMIC DNA]</scope>
    <source>
        <strain evidence="1">FM164</strain>
    </source>
</reference>